<dbReference type="KEGG" id="apln:108744921"/>
<dbReference type="Proteomes" id="UP000192223">
    <property type="component" value="Unplaced"/>
</dbReference>
<dbReference type="OrthoDB" id="10254947at2759"/>
<dbReference type="GO" id="GO:0051059">
    <property type="term" value="F:NF-kappaB binding"/>
    <property type="evidence" value="ECO:0007669"/>
    <property type="project" value="TreeGrafter"/>
</dbReference>
<dbReference type="InParanoid" id="A0A1W4XVC5"/>
<dbReference type="PANTHER" id="PTHR46680">
    <property type="entry name" value="NF-KAPPA-B INHIBITOR ALPHA"/>
    <property type="match status" value="1"/>
</dbReference>
<feature type="repeat" description="ANK" evidence="3">
    <location>
        <begin position="766"/>
        <end position="799"/>
    </location>
</feature>
<feature type="repeat" description="ANK" evidence="3">
    <location>
        <begin position="837"/>
        <end position="869"/>
    </location>
</feature>
<organism evidence="5 6">
    <name type="scientific">Agrilus planipennis</name>
    <name type="common">Emerald ash borer</name>
    <name type="synonym">Agrilus marcopoli</name>
    <dbReference type="NCBI Taxonomy" id="224129"/>
    <lineage>
        <taxon>Eukaryota</taxon>
        <taxon>Metazoa</taxon>
        <taxon>Ecdysozoa</taxon>
        <taxon>Arthropoda</taxon>
        <taxon>Hexapoda</taxon>
        <taxon>Insecta</taxon>
        <taxon>Pterygota</taxon>
        <taxon>Neoptera</taxon>
        <taxon>Endopterygota</taxon>
        <taxon>Coleoptera</taxon>
        <taxon>Polyphaga</taxon>
        <taxon>Elateriformia</taxon>
        <taxon>Buprestoidea</taxon>
        <taxon>Buprestidae</taxon>
        <taxon>Agrilinae</taxon>
        <taxon>Agrilus</taxon>
    </lineage>
</organism>
<dbReference type="Pfam" id="PF12796">
    <property type="entry name" value="Ank_2"/>
    <property type="match status" value="2"/>
</dbReference>
<dbReference type="SUPFAM" id="SSF48403">
    <property type="entry name" value="Ankyrin repeat"/>
    <property type="match status" value="1"/>
</dbReference>
<accession>A0A1W4XVC5</accession>
<feature type="region of interest" description="Disordered" evidence="4">
    <location>
        <begin position="428"/>
        <end position="449"/>
    </location>
</feature>
<feature type="region of interest" description="Disordered" evidence="4">
    <location>
        <begin position="568"/>
        <end position="602"/>
    </location>
</feature>
<dbReference type="SMART" id="SM00248">
    <property type="entry name" value="ANK"/>
    <property type="match status" value="4"/>
</dbReference>
<dbReference type="GO" id="GO:0071356">
    <property type="term" value="P:cellular response to tumor necrosis factor"/>
    <property type="evidence" value="ECO:0007669"/>
    <property type="project" value="TreeGrafter"/>
</dbReference>
<dbReference type="InterPro" id="IPR051070">
    <property type="entry name" value="NF-kappa-B_inhibitor"/>
</dbReference>
<feature type="compositionally biased region" description="Basic and acidic residues" evidence="4">
    <location>
        <begin position="569"/>
        <end position="583"/>
    </location>
</feature>
<dbReference type="GeneID" id="108744921"/>
<feature type="compositionally biased region" description="Polar residues" evidence="4">
    <location>
        <begin position="491"/>
        <end position="515"/>
    </location>
</feature>
<sequence length="984" mass="110840">MSQKVKRHLIVPRRPVLKSEDRYKLIEPCNYHSNLINSSNLLGFINMHPIHEELVSSAPTSNIIDTKKKSLTQDNVRNDPGGLKGALRDVLESEDSFDDLKEEDNNKVREKDEMILTISSEPKTYLKKVNTGVSPTDNVSNITYTSVKENVEIPCFKINSESVSNKQSSKLNVLPVARLFTQDKIGGLKIQKNVKFLPMVKLNKDTMKILPAVKHLAELKKTGKTLLKAEVKLIAKFPEQINISKNASLIKPVITKAPVVQTTNLKGKKIVIVTKNDNIMLKPLTSLSNPKPIILKQPVKSMQILNDSKKQIGDSQSNMEFKKILLVGSKQVQLKNLNLKTDNEKNNDKIVKTVDKVNCGNHGKHADKILTEVPLKDHYNTLNDIAKEDLKLDNNLDKTNCSEKENTDFNLKNVSDVDLSKELLKRRSSSNNLDKDGAEKKSNEPNYSTIMEANLSKDAITEIILGKSSHNPPKSTSKDDIAVEAEEKDSNTSSEVRNPKIISSNGKSKYNQSKSTSKHGIVVETEEKDLNTSSEAKKRLISSTNDNDLFKKNENKRFRLSECVNQVGEKPEELRDKESRESLVGDNASETNNTPVTDDIGHSPTYQYNHLSDKDDSVVENPKQMILSDLDLFNNDLENFDEFLNDMGKFDNFDLNMQSEPLSLSSLLINEDISDEIVKSGNQVKKNKLLHEHQWLDPFLTVAKNKPKYKKWQLMFFLDMQNSLKKDFGGNMPIHEAVLKDDMKTLHKQCLALTARIRTVDVRNNDGSTPLHLAILNRVNPDVISILLKFNASVTITDNDGNNAFHLAAYSSDVEYVRRLLECSNGQHARSDVTNFDGLTPLMISVLNNDYVIVEQLLLGGFSPNLRDQKSGRTALFHAVEQNKERLVKLLLFHGGDTRIENFFGASTHDAVYELSNVKTGIKSLIHEKKRLEKVKKSKNSGSPKRSSVKNNQRSPVNNENSSEEIVYGTYGSQRKRSKLEHED</sequence>
<dbReference type="RefSeq" id="XP_018336385.1">
    <property type="nucleotide sequence ID" value="XM_018480883.1"/>
</dbReference>
<evidence type="ECO:0000256" key="2">
    <source>
        <dbReference type="ARBA" id="ARBA00023043"/>
    </source>
</evidence>
<gene>
    <name evidence="6" type="primary">LOC108744921</name>
</gene>
<evidence type="ECO:0000313" key="6">
    <source>
        <dbReference type="RefSeq" id="XP_018336385.1"/>
    </source>
</evidence>
<keyword evidence="1" id="KW-0677">Repeat</keyword>
<dbReference type="InterPro" id="IPR002110">
    <property type="entry name" value="Ankyrin_rpt"/>
</dbReference>
<evidence type="ECO:0000313" key="5">
    <source>
        <dbReference type="Proteomes" id="UP000192223"/>
    </source>
</evidence>
<feature type="compositionally biased region" description="Polar residues" evidence="4">
    <location>
        <begin position="940"/>
        <end position="961"/>
    </location>
</feature>
<protein>
    <submittedName>
        <fullName evidence="6">Ankyrin repeat domain-containing protein 31</fullName>
    </submittedName>
</protein>
<keyword evidence="5" id="KW-1185">Reference proteome</keyword>
<dbReference type="AlphaFoldDB" id="A0A1W4XVC5"/>
<evidence type="ECO:0000256" key="1">
    <source>
        <dbReference type="ARBA" id="ARBA00022737"/>
    </source>
</evidence>
<keyword evidence="2 3" id="KW-0040">ANK repeat</keyword>
<evidence type="ECO:0000256" key="4">
    <source>
        <dbReference type="SAM" id="MobiDB-lite"/>
    </source>
</evidence>
<feature type="repeat" description="ANK" evidence="3">
    <location>
        <begin position="800"/>
        <end position="832"/>
    </location>
</feature>
<dbReference type="STRING" id="224129.A0A1W4XVC5"/>
<dbReference type="PANTHER" id="PTHR46680:SF3">
    <property type="entry name" value="NF-KAPPA-B INHIBITOR CACTUS"/>
    <property type="match status" value="1"/>
</dbReference>
<dbReference type="InterPro" id="IPR036770">
    <property type="entry name" value="Ankyrin_rpt-contain_sf"/>
</dbReference>
<dbReference type="PROSITE" id="PS50088">
    <property type="entry name" value="ANK_REPEAT"/>
    <property type="match status" value="4"/>
</dbReference>
<dbReference type="PROSITE" id="PS50297">
    <property type="entry name" value="ANK_REP_REGION"/>
    <property type="match status" value="3"/>
</dbReference>
<reference evidence="6" key="1">
    <citation type="submission" date="2025-08" db="UniProtKB">
        <authorList>
            <consortium name="RefSeq"/>
        </authorList>
    </citation>
    <scope>IDENTIFICATION</scope>
    <source>
        <tissue evidence="6">Entire body</tissue>
    </source>
</reference>
<dbReference type="GO" id="GO:0005829">
    <property type="term" value="C:cytosol"/>
    <property type="evidence" value="ECO:0007669"/>
    <property type="project" value="TreeGrafter"/>
</dbReference>
<feature type="region of interest" description="Disordered" evidence="4">
    <location>
        <begin position="465"/>
        <end position="539"/>
    </location>
</feature>
<feature type="repeat" description="ANK" evidence="3">
    <location>
        <begin position="871"/>
        <end position="903"/>
    </location>
</feature>
<feature type="compositionally biased region" description="Basic and acidic residues" evidence="4">
    <location>
        <begin position="433"/>
        <end position="443"/>
    </location>
</feature>
<feature type="region of interest" description="Disordered" evidence="4">
    <location>
        <begin position="933"/>
        <end position="984"/>
    </location>
</feature>
<name>A0A1W4XVC5_AGRPL</name>
<proteinExistence type="predicted"/>
<dbReference type="Gene3D" id="1.25.40.20">
    <property type="entry name" value="Ankyrin repeat-containing domain"/>
    <property type="match status" value="1"/>
</dbReference>
<feature type="compositionally biased region" description="Basic residues" evidence="4">
    <location>
        <begin position="974"/>
        <end position="984"/>
    </location>
</feature>
<evidence type="ECO:0000256" key="3">
    <source>
        <dbReference type="PROSITE-ProRule" id="PRU00023"/>
    </source>
</evidence>